<reference evidence="1" key="1">
    <citation type="journal article" date="2020" name="Stud. Mycol.">
        <title>101 Dothideomycetes genomes: a test case for predicting lifestyles and emergence of pathogens.</title>
        <authorList>
            <person name="Haridas S."/>
            <person name="Albert R."/>
            <person name="Binder M."/>
            <person name="Bloem J."/>
            <person name="Labutti K."/>
            <person name="Salamov A."/>
            <person name="Andreopoulos B."/>
            <person name="Baker S."/>
            <person name="Barry K."/>
            <person name="Bills G."/>
            <person name="Bluhm B."/>
            <person name="Cannon C."/>
            <person name="Castanera R."/>
            <person name="Culley D."/>
            <person name="Daum C."/>
            <person name="Ezra D."/>
            <person name="Gonzalez J."/>
            <person name="Henrissat B."/>
            <person name="Kuo A."/>
            <person name="Liang C."/>
            <person name="Lipzen A."/>
            <person name="Lutzoni F."/>
            <person name="Magnuson J."/>
            <person name="Mondo S."/>
            <person name="Nolan M."/>
            <person name="Ohm R."/>
            <person name="Pangilinan J."/>
            <person name="Park H.-J."/>
            <person name="Ramirez L."/>
            <person name="Alfaro M."/>
            <person name="Sun H."/>
            <person name="Tritt A."/>
            <person name="Yoshinaga Y."/>
            <person name="Zwiers L.-H."/>
            <person name="Turgeon B."/>
            <person name="Goodwin S."/>
            <person name="Spatafora J."/>
            <person name="Crous P."/>
            <person name="Grigoriev I."/>
        </authorList>
    </citation>
    <scope>NUCLEOTIDE SEQUENCE</scope>
    <source>
        <strain evidence="1">CBS 115976</strain>
    </source>
</reference>
<organism evidence="1 2">
    <name type="scientific">Microthyrium microscopicum</name>
    <dbReference type="NCBI Taxonomy" id="703497"/>
    <lineage>
        <taxon>Eukaryota</taxon>
        <taxon>Fungi</taxon>
        <taxon>Dikarya</taxon>
        <taxon>Ascomycota</taxon>
        <taxon>Pezizomycotina</taxon>
        <taxon>Dothideomycetes</taxon>
        <taxon>Dothideomycetes incertae sedis</taxon>
        <taxon>Microthyriales</taxon>
        <taxon>Microthyriaceae</taxon>
        <taxon>Microthyrium</taxon>
    </lineage>
</organism>
<dbReference type="OrthoDB" id="2924818at2759"/>
<dbReference type="EMBL" id="MU004231">
    <property type="protein sequence ID" value="KAF2672955.1"/>
    <property type="molecule type" value="Genomic_DNA"/>
</dbReference>
<name>A0A6A6UL04_9PEZI</name>
<proteinExistence type="predicted"/>
<protein>
    <submittedName>
        <fullName evidence="1">Uncharacterized protein</fullName>
    </submittedName>
</protein>
<evidence type="ECO:0000313" key="2">
    <source>
        <dbReference type="Proteomes" id="UP000799302"/>
    </source>
</evidence>
<dbReference type="Gene3D" id="3.10.490.10">
    <property type="entry name" value="Gamma-glutamyl cyclotransferase-like"/>
    <property type="match status" value="1"/>
</dbReference>
<dbReference type="AlphaFoldDB" id="A0A6A6UL04"/>
<gene>
    <name evidence="1" type="ORF">BT63DRAFT_421150</name>
</gene>
<evidence type="ECO:0000313" key="1">
    <source>
        <dbReference type="EMBL" id="KAF2672955.1"/>
    </source>
</evidence>
<keyword evidence="2" id="KW-1185">Reference proteome</keyword>
<dbReference type="Proteomes" id="UP000799302">
    <property type="component" value="Unassembled WGS sequence"/>
</dbReference>
<accession>A0A6A6UL04</accession>
<sequence>MAKRCSTARYLGVARVPGISWMLNERGIANIAHTKSNKEIASTWKLLPEVWGLVYQLEDTDESMIHQRHRTQTQPRWFKTHYAADFWPAANFQPLNLTHKLPAVDVQQTPVRNVNVTTYYQELFGLSTPSKEYRDRMHQGVRDALSLGVPRAYIEQAIREWIYGTKEKVKYDIPNTRRTRRH</sequence>